<evidence type="ECO:0000313" key="3">
    <source>
        <dbReference type="Proteomes" id="UP000193648"/>
    </source>
</evidence>
<evidence type="ECO:0000256" key="1">
    <source>
        <dbReference type="SAM" id="Phobius"/>
    </source>
</evidence>
<accession>A0A1Y2GM72</accession>
<dbReference type="GeneID" id="33569654"/>
<dbReference type="Proteomes" id="UP000193648">
    <property type="component" value="Unassembled WGS sequence"/>
</dbReference>
<sequence length="117" mass="13299">MDWPGLIAVESCIRACTHALRGIHAELVNLPKRQKLSLVIFMTWRFFLFFFDLVAAFSIEKGIALSFSVVDLCYIMGKRARVNVWMAHYQALLTYGERKCAVLHITLAGVSCSICER</sequence>
<comment type="caution">
    <text evidence="2">The sequence shown here is derived from an EMBL/GenBank/DDBJ whole genome shotgun (WGS) entry which is preliminary data.</text>
</comment>
<dbReference type="InParanoid" id="A0A1Y2GM72"/>
<keyword evidence="1" id="KW-0812">Transmembrane</keyword>
<dbReference type="RefSeq" id="XP_021881206.1">
    <property type="nucleotide sequence ID" value="XM_022027811.1"/>
</dbReference>
<gene>
    <name evidence="2" type="ORF">BCR41DRAFT_386591</name>
</gene>
<feature type="transmembrane region" description="Helical" evidence="1">
    <location>
        <begin position="36"/>
        <end position="59"/>
    </location>
</feature>
<name>A0A1Y2GM72_9FUNG</name>
<protein>
    <submittedName>
        <fullName evidence="2">Uncharacterized protein</fullName>
    </submittedName>
</protein>
<keyword evidence="1" id="KW-1133">Transmembrane helix</keyword>
<dbReference type="AlphaFoldDB" id="A0A1Y2GM72"/>
<dbReference type="EMBL" id="MCFF01000019">
    <property type="protein sequence ID" value="ORZ15458.1"/>
    <property type="molecule type" value="Genomic_DNA"/>
</dbReference>
<proteinExistence type="predicted"/>
<reference evidence="2 3" key="1">
    <citation type="submission" date="2016-07" db="EMBL/GenBank/DDBJ databases">
        <title>Pervasive Adenine N6-methylation of Active Genes in Fungi.</title>
        <authorList>
            <consortium name="DOE Joint Genome Institute"/>
            <person name="Mondo S.J."/>
            <person name="Dannebaum R.O."/>
            <person name="Kuo R.C."/>
            <person name="Labutti K."/>
            <person name="Haridas S."/>
            <person name="Kuo A."/>
            <person name="Salamov A."/>
            <person name="Ahrendt S.R."/>
            <person name="Lipzen A."/>
            <person name="Sullivan W."/>
            <person name="Andreopoulos W.B."/>
            <person name="Clum A."/>
            <person name="Lindquist E."/>
            <person name="Daum C."/>
            <person name="Ramamoorthy G.K."/>
            <person name="Gryganskyi A."/>
            <person name="Culley D."/>
            <person name="Magnuson J.K."/>
            <person name="James T.Y."/>
            <person name="O'Malley M.A."/>
            <person name="Stajich J.E."/>
            <person name="Spatafora J.W."/>
            <person name="Visel A."/>
            <person name="Grigoriev I.V."/>
        </authorList>
    </citation>
    <scope>NUCLEOTIDE SEQUENCE [LARGE SCALE GENOMIC DNA]</scope>
    <source>
        <strain evidence="2 3">NRRL 3116</strain>
    </source>
</reference>
<keyword evidence="1" id="KW-0472">Membrane</keyword>
<organism evidence="2 3">
    <name type="scientific">Lobosporangium transversale</name>
    <dbReference type="NCBI Taxonomy" id="64571"/>
    <lineage>
        <taxon>Eukaryota</taxon>
        <taxon>Fungi</taxon>
        <taxon>Fungi incertae sedis</taxon>
        <taxon>Mucoromycota</taxon>
        <taxon>Mortierellomycotina</taxon>
        <taxon>Mortierellomycetes</taxon>
        <taxon>Mortierellales</taxon>
        <taxon>Mortierellaceae</taxon>
        <taxon>Lobosporangium</taxon>
    </lineage>
</organism>
<keyword evidence="3" id="KW-1185">Reference proteome</keyword>
<evidence type="ECO:0000313" key="2">
    <source>
        <dbReference type="EMBL" id="ORZ15458.1"/>
    </source>
</evidence>